<evidence type="ECO:0000256" key="8">
    <source>
        <dbReference type="ARBA" id="ARBA00023136"/>
    </source>
</evidence>
<dbReference type="InterPro" id="IPR002898">
    <property type="entry name" value="MotA_ExbB_proton_chnl"/>
</dbReference>
<sequence>MGGALTILAWFDPQAFALVVGGSLLVGCLRATRSEIAGAFAAFGPLLRANPEADADAARRAVSRAHAIAETKSIVCVDRIATTGRFLAEAVRRLSDARSSVEFAIWADEALDARRRRHAGVAAFWRAIADTAPAMGMIATVLGLISMFRQMEDASKIGAPMASALVATLLGLVVSNIFAGPIADRLERLSAAELAWQERTFAHFKTIARAELDQAIGLQRSLARSLAR</sequence>
<organism evidence="11 12">
    <name type="scientific">Sphingomonas natans</name>
    <dbReference type="NCBI Taxonomy" id="3063330"/>
    <lineage>
        <taxon>Bacteria</taxon>
        <taxon>Pseudomonadati</taxon>
        <taxon>Pseudomonadota</taxon>
        <taxon>Alphaproteobacteria</taxon>
        <taxon>Sphingomonadales</taxon>
        <taxon>Sphingomonadaceae</taxon>
        <taxon>Sphingomonas</taxon>
    </lineage>
</organism>
<keyword evidence="6" id="KW-0283">Flagellar rotation</keyword>
<evidence type="ECO:0000256" key="2">
    <source>
        <dbReference type="ARBA" id="ARBA00008038"/>
    </source>
</evidence>
<evidence type="ECO:0000313" key="12">
    <source>
        <dbReference type="Proteomes" id="UP001169764"/>
    </source>
</evidence>
<comment type="caution">
    <text evidence="11">The sequence shown here is derived from an EMBL/GenBank/DDBJ whole genome shotgun (WGS) entry which is preliminary data.</text>
</comment>
<evidence type="ECO:0000256" key="4">
    <source>
        <dbReference type="ARBA" id="ARBA00022475"/>
    </source>
</evidence>
<evidence type="ECO:0000256" key="1">
    <source>
        <dbReference type="ARBA" id="ARBA00004651"/>
    </source>
</evidence>
<evidence type="ECO:0000256" key="6">
    <source>
        <dbReference type="ARBA" id="ARBA00022779"/>
    </source>
</evidence>
<keyword evidence="3" id="KW-0813">Transport</keyword>
<evidence type="ECO:0000259" key="10">
    <source>
        <dbReference type="Pfam" id="PF01618"/>
    </source>
</evidence>
<keyword evidence="7 9" id="KW-1133">Transmembrane helix</keyword>
<dbReference type="Proteomes" id="UP001169764">
    <property type="component" value="Unassembled WGS sequence"/>
</dbReference>
<dbReference type="InterPro" id="IPR047055">
    <property type="entry name" value="MotA-like"/>
</dbReference>
<proteinExistence type="inferred from homology"/>
<evidence type="ECO:0000313" key="11">
    <source>
        <dbReference type="EMBL" id="MDO6416556.1"/>
    </source>
</evidence>
<feature type="transmembrane region" description="Helical" evidence="9">
    <location>
        <begin position="157"/>
        <end position="179"/>
    </location>
</feature>
<dbReference type="InterPro" id="IPR000540">
    <property type="entry name" value="Flag_MotA_CS"/>
</dbReference>
<feature type="domain" description="MotA/TolQ/ExbB proton channel" evidence="10">
    <location>
        <begin position="83"/>
        <end position="194"/>
    </location>
</feature>
<reference evidence="11" key="1">
    <citation type="submission" date="2023-07" db="EMBL/GenBank/DDBJ databases">
        <authorList>
            <person name="Kim M."/>
        </authorList>
    </citation>
    <scope>NUCLEOTIDE SEQUENCE</scope>
    <source>
        <strain evidence="11">BIUV-7</strain>
    </source>
</reference>
<name>A0ABT8YDU4_9SPHN</name>
<accession>A0ABT8YDU4</accession>
<feature type="transmembrane region" description="Helical" evidence="9">
    <location>
        <begin position="123"/>
        <end position="145"/>
    </location>
</feature>
<evidence type="ECO:0000256" key="7">
    <source>
        <dbReference type="ARBA" id="ARBA00022989"/>
    </source>
</evidence>
<evidence type="ECO:0000256" key="3">
    <source>
        <dbReference type="ARBA" id="ARBA00022448"/>
    </source>
</evidence>
<keyword evidence="4" id="KW-1003">Cell membrane</keyword>
<dbReference type="Pfam" id="PF01618">
    <property type="entry name" value="MotA_ExbB"/>
    <property type="match status" value="1"/>
</dbReference>
<keyword evidence="8 9" id="KW-0472">Membrane</keyword>
<comment type="subcellular location">
    <subcellularLocation>
        <location evidence="1">Cell membrane</location>
        <topology evidence="1">Multi-pass membrane protein</topology>
    </subcellularLocation>
</comment>
<keyword evidence="5 9" id="KW-0812">Transmembrane</keyword>
<comment type="similarity">
    <text evidence="2">Belongs to the MotA family.</text>
</comment>
<evidence type="ECO:0000256" key="5">
    <source>
        <dbReference type="ARBA" id="ARBA00022692"/>
    </source>
</evidence>
<dbReference type="PROSITE" id="PS01307">
    <property type="entry name" value="MOTA"/>
    <property type="match status" value="1"/>
</dbReference>
<dbReference type="PANTHER" id="PTHR30433:SF2">
    <property type="entry name" value="MOTILITY PROTEIN A"/>
    <property type="match status" value="1"/>
</dbReference>
<evidence type="ECO:0000256" key="9">
    <source>
        <dbReference type="SAM" id="Phobius"/>
    </source>
</evidence>
<protein>
    <submittedName>
        <fullName evidence="11">MotA/TolQ/ExbB proton channel family protein</fullName>
    </submittedName>
</protein>
<dbReference type="EMBL" id="JAUOTP010000011">
    <property type="protein sequence ID" value="MDO6416556.1"/>
    <property type="molecule type" value="Genomic_DNA"/>
</dbReference>
<gene>
    <name evidence="11" type="ORF">Q4F19_19390</name>
</gene>
<keyword evidence="12" id="KW-1185">Reference proteome</keyword>
<dbReference type="PANTHER" id="PTHR30433">
    <property type="entry name" value="CHEMOTAXIS PROTEIN MOTA"/>
    <property type="match status" value="1"/>
</dbReference>